<keyword evidence="3" id="KW-1185">Reference proteome</keyword>
<dbReference type="Pfam" id="PF09695">
    <property type="entry name" value="YtfJ_HI0045"/>
    <property type="match status" value="1"/>
</dbReference>
<protein>
    <submittedName>
        <fullName evidence="2">YtfJ family protein</fullName>
    </submittedName>
</protein>
<dbReference type="RefSeq" id="WP_397217454.1">
    <property type="nucleotide sequence ID" value="NZ_JBGFSN010000010.1"/>
</dbReference>
<dbReference type="Proteomes" id="UP001611251">
    <property type="component" value="Unassembled WGS sequence"/>
</dbReference>
<evidence type="ECO:0000256" key="1">
    <source>
        <dbReference type="SAM" id="SignalP"/>
    </source>
</evidence>
<dbReference type="InterPro" id="IPR006513">
    <property type="entry name" value="YtfJ_HI0045"/>
</dbReference>
<keyword evidence="1" id="KW-0732">Signal</keyword>
<feature type="signal peptide" evidence="1">
    <location>
        <begin position="1"/>
        <end position="21"/>
    </location>
</feature>
<accession>A0ABW7Q0F6</accession>
<evidence type="ECO:0000313" key="3">
    <source>
        <dbReference type="Proteomes" id="UP001611251"/>
    </source>
</evidence>
<organism evidence="2 3">
    <name type="scientific">Pantoea osteomyelitidis</name>
    <dbReference type="NCBI Taxonomy" id="3230026"/>
    <lineage>
        <taxon>Bacteria</taxon>
        <taxon>Pseudomonadati</taxon>
        <taxon>Pseudomonadota</taxon>
        <taxon>Gammaproteobacteria</taxon>
        <taxon>Enterobacterales</taxon>
        <taxon>Erwiniaceae</taxon>
        <taxon>Pantoea</taxon>
    </lineage>
</organism>
<sequence>MSFPAAALVAFALLVPFFASAHNFITGQRVAPVDIADRGELILQQNELSYVNWNSAMLTGKVRVLLHIAGRLSAKEMNEAVAEAIAAAHFPPARYQTTTIVNTDDAIPGSAIFVRSSLESSKKASPQSEFIIDSEGAAKRAWVLKDASSALVVLDKQGKVRFAKEGALTSDEINQVISLLQTLLI</sequence>
<dbReference type="NCBIfam" id="TIGR01626">
    <property type="entry name" value="ytfJ_HI0045"/>
    <property type="match status" value="1"/>
</dbReference>
<evidence type="ECO:0000313" key="2">
    <source>
        <dbReference type="EMBL" id="MFH8136050.1"/>
    </source>
</evidence>
<comment type="caution">
    <text evidence="2">The sequence shown here is derived from an EMBL/GenBank/DDBJ whole genome shotgun (WGS) entry which is preliminary data.</text>
</comment>
<dbReference type="EMBL" id="JBGFSN010000010">
    <property type="protein sequence ID" value="MFH8136050.1"/>
    <property type="molecule type" value="Genomic_DNA"/>
</dbReference>
<proteinExistence type="predicted"/>
<name>A0ABW7Q0F6_9GAMM</name>
<reference evidence="2 3" key="1">
    <citation type="submission" date="2024-08" db="EMBL/GenBank/DDBJ databases">
        <title>Pantoea ronii - a newly identified human opportunistic pathogen.</title>
        <authorList>
            <person name="Keidar-Friedman D."/>
            <person name="Sorek N."/>
            <person name="Leshin-Carmel D."/>
            <person name="Tsur A."/>
            <person name="Amsalem M."/>
            <person name="Tolkach D."/>
            <person name="Brosh-Nissimov T."/>
        </authorList>
    </citation>
    <scope>NUCLEOTIDE SEQUENCE [LARGE SCALE GENOMIC DNA]</scope>
    <source>
        <strain evidence="2 3">AA23256</strain>
    </source>
</reference>
<feature type="chain" id="PRO_5045891726" evidence="1">
    <location>
        <begin position="22"/>
        <end position="185"/>
    </location>
</feature>
<gene>
    <name evidence="2" type="ORF">ABU178_18020</name>
</gene>